<dbReference type="InterPro" id="IPR026913">
    <property type="entry name" value="METTL24"/>
</dbReference>
<proteinExistence type="predicted"/>
<organism evidence="2 3">
    <name type="scientific">Marinicella sediminis</name>
    <dbReference type="NCBI Taxonomy" id="1792834"/>
    <lineage>
        <taxon>Bacteria</taxon>
        <taxon>Pseudomonadati</taxon>
        <taxon>Pseudomonadota</taxon>
        <taxon>Gammaproteobacteria</taxon>
        <taxon>Lysobacterales</taxon>
        <taxon>Marinicellaceae</taxon>
        <taxon>Marinicella</taxon>
    </lineage>
</organism>
<dbReference type="Pfam" id="PF05050">
    <property type="entry name" value="Methyltransf_21"/>
    <property type="match status" value="1"/>
</dbReference>
<dbReference type="InterPro" id="IPR029063">
    <property type="entry name" value="SAM-dependent_MTases_sf"/>
</dbReference>
<reference evidence="3" key="1">
    <citation type="journal article" date="2019" name="Int. J. Syst. Evol. Microbiol.">
        <title>The Global Catalogue of Microorganisms (GCM) 10K type strain sequencing project: providing services to taxonomists for standard genome sequencing and annotation.</title>
        <authorList>
            <consortium name="The Broad Institute Genomics Platform"/>
            <consortium name="The Broad Institute Genome Sequencing Center for Infectious Disease"/>
            <person name="Wu L."/>
            <person name="Ma J."/>
        </authorList>
    </citation>
    <scope>NUCLEOTIDE SEQUENCE [LARGE SCALE GENOMIC DNA]</scope>
    <source>
        <strain evidence="3">KCTC 42953</strain>
    </source>
</reference>
<feature type="domain" description="Methyltransferase FkbM" evidence="1">
    <location>
        <begin position="78"/>
        <end position="225"/>
    </location>
</feature>
<dbReference type="GO" id="GO:0032259">
    <property type="term" value="P:methylation"/>
    <property type="evidence" value="ECO:0007669"/>
    <property type="project" value="UniProtKB-KW"/>
</dbReference>
<dbReference type="SUPFAM" id="SSF53335">
    <property type="entry name" value="S-adenosyl-L-methionine-dependent methyltransferases"/>
    <property type="match status" value="1"/>
</dbReference>
<keyword evidence="2" id="KW-0808">Transferase</keyword>
<gene>
    <name evidence="2" type="ORF">ACFODZ_04085</name>
</gene>
<dbReference type="PANTHER" id="PTHR32026">
    <property type="entry name" value="METHYLTRANSFERASE-LIKE PROTEIN 24"/>
    <property type="match status" value="1"/>
</dbReference>
<accession>A0ABV7J974</accession>
<dbReference type="NCBIfam" id="TIGR01444">
    <property type="entry name" value="fkbM_fam"/>
    <property type="match status" value="1"/>
</dbReference>
<dbReference type="RefSeq" id="WP_077410157.1">
    <property type="nucleotide sequence ID" value="NZ_JBHRTS010000002.1"/>
</dbReference>
<dbReference type="Gene3D" id="3.40.50.150">
    <property type="entry name" value="Vaccinia Virus protein VP39"/>
    <property type="match status" value="1"/>
</dbReference>
<keyword evidence="3" id="KW-1185">Reference proteome</keyword>
<comment type="caution">
    <text evidence="2">The sequence shown here is derived from an EMBL/GenBank/DDBJ whole genome shotgun (WGS) entry which is preliminary data.</text>
</comment>
<evidence type="ECO:0000313" key="2">
    <source>
        <dbReference type="EMBL" id="MFC3193420.1"/>
    </source>
</evidence>
<dbReference type="InterPro" id="IPR006342">
    <property type="entry name" value="FkbM_mtfrase"/>
</dbReference>
<name>A0ABV7J974_9GAMM</name>
<dbReference type="Proteomes" id="UP001595533">
    <property type="component" value="Unassembled WGS sequence"/>
</dbReference>
<evidence type="ECO:0000313" key="3">
    <source>
        <dbReference type="Proteomes" id="UP001595533"/>
    </source>
</evidence>
<sequence>MATNYWKKFEKSDFFQRAKLRMRQMYGREPRFDEDLKVKNTIIGDWGFPADRLPDEPVVYTFGVCDDIDFELALIEQKQARVFAFDPTPYAVEWIAQQQLPDQFCFTPLACAAEDGEYFLYPLLDKHGRKSAIMFSFHQQEEDRDDGVRVPALTVSSTMTKMQHDHIDLLKMDVEGAEYEVLDSVLSSGIRPAMIMVEFHHRFKGIGKEKTINAVAELRDAGYQIGYISPAGREMCFIHST</sequence>
<protein>
    <submittedName>
        <fullName evidence="2">FkbM family methyltransferase</fullName>
    </submittedName>
</protein>
<dbReference type="GO" id="GO:0008168">
    <property type="term" value="F:methyltransferase activity"/>
    <property type="evidence" value="ECO:0007669"/>
    <property type="project" value="UniProtKB-KW"/>
</dbReference>
<dbReference type="EMBL" id="JBHRTS010000002">
    <property type="protein sequence ID" value="MFC3193420.1"/>
    <property type="molecule type" value="Genomic_DNA"/>
</dbReference>
<keyword evidence="2" id="KW-0489">Methyltransferase</keyword>
<evidence type="ECO:0000259" key="1">
    <source>
        <dbReference type="Pfam" id="PF05050"/>
    </source>
</evidence>